<gene>
    <name evidence="3" type="ORF">C1704_06870</name>
</gene>
<evidence type="ECO:0000313" key="4">
    <source>
        <dbReference type="Proteomes" id="UP000238605"/>
    </source>
</evidence>
<evidence type="ECO:0000256" key="2">
    <source>
        <dbReference type="SAM" id="SignalP"/>
    </source>
</evidence>
<evidence type="ECO:0008006" key="5">
    <source>
        <dbReference type="Google" id="ProtNLM"/>
    </source>
</evidence>
<organism evidence="3 4">
    <name type="scientific">Caldimonas caldifontis</name>
    <dbReference type="NCBI Taxonomy" id="1452508"/>
    <lineage>
        <taxon>Bacteria</taxon>
        <taxon>Pseudomonadati</taxon>
        <taxon>Pseudomonadota</taxon>
        <taxon>Betaproteobacteria</taxon>
        <taxon>Burkholderiales</taxon>
        <taxon>Sphaerotilaceae</taxon>
        <taxon>Caldimonas</taxon>
    </lineage>
</organism>
<accession>A0A2S5SX06</accession>
<dbReference type="Proteomes" id="UP000238605">
    <property type="component" value="Unassembled WGS sequence"/>
</dbReference>
<keyword evidence="4" id="KW-1185">Reference proteome</keyword>
<proteinExistence type="predicted"/>
<evidence type="ECO:0000313" key="3">
    <source>
        <dbReference type="EMBL" id="PPE67148.1"/>
    </source>
</evidence>
<feature type="compositionally biased region" description="Low complexity" evidence="1">
    <location>
        <begin position="92"/>
        <end position="121"/>
    </location>
</feature>
<dbReference type="RefSeq" id="WP_104301967.1">
    <property type="nucleotide sequence ID" value="NZ_PSNX01000004.1"/>
</dbReference>
<reference evidence="3 4" key="1">
    <citation type="submission" date="2018-02" db="EMBL/GenBank/DDBJ databases">
        <title>Reclassifiation of [Polyangium] brachysporum DSM 7029 as Guopingzhaonella breviflexa gen. nov., sp. nov., a member of the family Comamonadaceae.</title>
        <authorList>
            <person name="Tang B."/>
        </authorList>
    </citation>
    <scope>NUCLEOTIDE SEQUENCE [LARGE SCALE GENOMIC DNA]</scope>
    <source>
        <strain evidence="3 4">BCRC 80649</strain>
    </source>
</reference>
<sequence>MPLFPFRLDCCRGLPLIALLTAASLVQAQTQSQGAAARTERADPLDAQVRVPAANHSSALASYRRLGDDKRIDWKEANEAVNRIGGWRAYAREAQQPEPAPTAPASRAVPAPVAASGAAPAHGGHKMH</sequence>
<comment type="caution">
    <text evidence="3">The sequence shown here is derived from an EMBL/GenBank/DDBJ whole genome shotgun (WGS) entry which is preliminary data.</text>
</comment>
<protein>
    <recommendedName>
        <fullName evidence="5">DUF4148 domain-containing protein</fullName>
    </recommendedName>
</protein>
<dbReference type="AlphaFoldDB" id="A0A2S5SX06"/>
<dbReference type="EMBL" id="PSNX01000004">
    <property type="protein sequence ID" value="PPE67148.1"/>
    <property type="molecule type" value="Genomic_DNA"/>
</dbReference>
<evidence type="ECO:0000256" key="1">
    <source>
        <dbReference type="SAM" id="MobiDB-lite"/>
    </source>
</evidence>
<dbReference type="OrthoDB" id="7022621at2"/>
<feature type="signal peptide" evidence="2">
    <location>
        <begin position="1"/>
        <end position="28"/>
    </location>
</feature>
<feature type="chain" id="PRO_5015598559" description="DUF4148 domain-containing protein" evidence="2">
    <location>
        <begin position="29"/>
        <end position="128"/>
    </location>
</feature>
<keyword evidence="2" id="KW-0732">Signal</keyword>
<name>A0A2S5SX06_9BURK</name>
<feature type="region of interest" description="Disordered" evidence="1">
    <location>
        <begin position="92"/>
        <end position="128"/>
    </location>
</feature>